<dbReference type="Proteomes" id="UP000821866">
    <property type="component" value="Chromosome 1"/>
</dbReference>
<name>A0A9J6EXC4_RHIMP</name>
<accession>A0A9J6EXC4</accession>
<sequence>MLSPKEGDNADTLEKPDEGYVVLQTGETIPVVNTTSTPTPTAADVGSLLVVRGLLESKAVSVLRDTGCNTVGDAGALGRVNDHAKLAGERGLTGDGHGSLKDIAS</sequence>
<comment type="caution">
    <text evidence="1">The sequence shown here is derived from an EMBL/GenBank/DDBJ whole genome shotgun (WGS) entry which is preliminary data.</text>
</comment>
<dbReference type="AlphaFoldDB" id="A0A9J6EXC4"/>
<evidence type="ECO:0000313" key="2">
    <source>
        <dbReference type="Proteomes" id="UP000821866"/>
    </source>
</evidence>
<evidence type="ECO:0000313" key="1">
    <source>
        <dbReference type="EMBL" id="KAH8038879.1"/>
    </source>
</evidence>
<gene>
    <name evidence="1" type="ORF">HPB51_003901</name>
</gene>
<keyword evidence="2" id="KW-1185">Reference proteome</keyword>
<protein>
    <submittedName>
        <fullName evidence="1">Uncharacterized protein</fullName>
    </submittedName>
</protein>
<reference evidence="1" key="2">
    <citation type="submission" date="2021-09" db="EMBL/GenBank/DDBJ databases">
        <authorList>
            <person name="Jia N."/>
            <person name="Wang J."/>
            <person name="Shi W."/>
            <person name="Du L."/>
            <person name="Sun Y."/>
            <person name="Zhan W."/>
            <person name="Jiang J."/>
            <person name="Wang Q."/>
            <person name="Zhang B."/>
            <person name="Ji P."/>
            <person name="Sakyi L.B."/>
            <person name="Cui X."/>
            <person name="Yuan T."/>
            <person name="Jiang B."/>
            <person name="Yang W."/>
            <person name="Lam T.T.-Y."/>
            <person name="Chang Q."/>
            <person name="Ding S."/>
            <person name="Wang X."/>
            <person name="Zhu J."/>
            <person name="Ruan X."/>
            <person name="Zhao L."/>
            <person name="Wei J."/>
            <person name="Que T."/>
            <person name="Du C."/>
            <person name="Cheng J."/>
            <person name="Dai P."/>
            <person name="Han X."/>
            <person name="Huang E."/>
            <person name="Gao Y."/>
            <person name="Liu J."/>
            <person name="Shao H."/>
            <person name="Ye R."/>
            <person name="Li L."/>
            <person name="Wei W."/>
            <person name="Wang X."/>
            <person name="Wang C."/>
            <person name="Huo Q."/>
            <person name="Li W."/>
            <person name="Guo W."/>
            <person name="Chen H."/>
            <person name="Chen S."/>
            <person name="Zhou L."/>
            <person name="Zhou L."/>
            <person name="Ni X."/>
            <person name="Tian J."/>
            <person name="Zhou Y."/>
            <person name="Sheng Y."/>
            <person name="Liu T."/>
            <person name="Pan Y."/>
            <person name="Xia L."/>
            <person name="Li J."/>
            <person name="Zhao F."/>
            <person name="Cao W."/>
        </authorList>
    </citation>
    <scope>NUCLEOTIDE SEQUENCE</scope>
    <source>
        <strain evidence="1">Rmic-2018</strain>
        <tissue evidence="1">Larvae</tissue>
    </source>
</reference>
<proteinExistence type="predicted"/>
<organism evidence="1 2">
    <name type="scientific">Rhipicephalus microplus</name>
    <name type="common">Cattle tick</name>
    <name type="synonym">Boophilus microplus</name>
    <dbReference type="NCBI Taxonomy" id="6941"/>
    <lineage>
        <taxon>Eukaryota</taxon>
        <taxon>Metazoa</taxon>
        <taxon>Ecdysozoa</taxon>
        <taxon>Arthropoda</taxon>
        <taxon>Chelicerata</taxon>
        <taxon>Arachnida</taxon>
        <taxon>Acari</taxon>
        <taxon>Parasitiformes</taxon>
        <taxon>Ixodida</taxon>
        <taxon>Ixodoidea</taxon>
        <taxon>Ixodidae</taxon>
        <taxon>Rhipicephalinae</taxon>
        <taxon>Rhipicephalus</taxon>
        <taxon>Boophilus</taxon>
    </lineage>
</organism>
<reference evidence="1" key="1">
    <citation type="journal article" date="2020" name="Cell">
        <title>Large-Scale Comparative Analyses of Tick Genomes Elucidate Their Genetic Diversity and Vector Capacities.</title>
        <authorList>
            <consortium name="Tick Genome and Microbiome Consortium (TIGMIC)"/>
            <person name="Jia N."/>
            <person name="Wang J."/>
            <person name="Shi W."/>
            <person name="Du L."/>
            <person name="Sun Y."/>
            <person name="Zhan W."/>
            <person name="Jiang J.F."/>
            <person name="Wang Q."/>
            <person name="Zhang B."/>
            <person name="Ji P."/>
            <person name="Bell-Sakyi L."/>
            <person name="Cui X.M."/>
            <person name="Yuan T.T."/>
            <person name="Jiang B.G."/>
            <person name="Yang W.F."/>
            <person name="Lam T.T."/>
            <person name="Chang Q.C."/>
            <person name="Ding S.J."/>
            <person name="Wang X.J."/>
            <person name="Zhu J.G."/>
            <person name="Ruan X.D."/>
            <person name="Zhao L."/>
            <person name="Wei J.T."/>
            <person name="Ye R.Z."/>
            <person name="Que T.C."/>
            <person name="Du C.H."/>
            <person name="Zhou Y.H."/>
            <person name="Cheng J.X."/>
            <person name="Dai P.F."/>
            <person name="Guo W.B."/>
            <person name="Han X.H."/>
            <person name="Huang E.J."/>
            <person name="Li L.F."/>
            <person name="Wei W."/>
            <person name="Gao Y.C."/>
            <person name="Liu J.Z."/>
            <person name="Shao H.Z."/>
            <person name="Wang X."/>
            <person name="Wang C.C."/>
            <person name="Yang T.C."/>
            <person name="Huo Q.B."/>
            <person name="Li W."/>
            <person name="Chen H.Y."/>
            <person name="Chen S.E."/>
            <person name="Zhou L.G."/>
            <person name="Ni X.B."/>
            <person name="Tian J.H."/>
            <person name="Sheng Y."/>
            <person name="Liu T."/>
            <person name="Pan Y.S."/>
            <person name="Xia L.Y."/>
            <person name="Li J."/>
            <person name="Zhao F."/>
            <person name="Cao W.C."/>
        </authorList>
    </citation>
    <scope>NUCLEOTIDE SEQUENCE</scope>
    <source>
        <strain evidence="1">Rmic-2018</strain>
    </source>
</reference>
<dbReference type="EMBL" id="JABSTU010000001">
    <property type="protein sequence ID" value="KAH8038879.1"/>
    <property type="molecule type" value="Genomic_DNA"/>
</dbReference>